<feature type="domain" description="Adaptor protein ClpS core" evidence="1">
    <location>
        <begin position="49"/>
        <end position="127"/>
    </location>
</feature>
<dbReference type="PANTHER" id="PTHR33473">
    <property type="entry name" value="ATP-DEPENDENT CLP PROTEASE ADAPTER PROTEIN CLPS1, CHLOROPLASTIC"/>
    <property type="match status" value="1"/>
</dbReference>
<dbReference type="EMBL" id="BDSA01000004">
    <property type="protein sequence ID" value="GBE62211.1"/>
    <property type="molecule type" value="Genomic_DNA"/>
</dbReference>
<dbReference type="Gene3D" id="3.30.1390.10">
    <property type="match status" value="1"/>
</dbReference>
<evidence type="ECO:0000259" key="1">
    <source>
        <dbReference type="Pfam" id="PF02617"/>
    </source>
</evidence>
<reference evidence="2 3" key="1">
    <citation type="journal article" date="2017" name="BMC Genomics">
        <title>Whole-genome assembly of Babesia ovata and comparative genomics between closely related pathogens.</title>
        <authorList>
            <person name="Yamagishi J."/>
            <person name="Asada M."/>
            <person name="Hakimi H."/>
            <person name="Tanaka T.Q."/>
            <person name="Sugimoto C."/>
            <person name="Kawazu S."/>
        </authorList>
    </citation>
    <scope>NUCLEOTIDE SEQUENCE [LARGE SCALE GENOMIC DNA]</scope>
    <source>
        <strain evidence="2 3">Miyake</strain>
    </source>
</reference>
<dbReference type="Proteomes" id="UP000236319">
    <property type="component" value="Unassembled WGS sequence"/>
</dbReference>
<keyword evidence="2" id="KW-0645">Protease</keyword>
<dbReference type="GeneID" id="39875981"/>
<comment type="caution">
    <text evidence="2">The sequence shown here is derived from an EMBL/GenBank/DDBJ whole genome shotgun (WGS) entry which is preliminary data.</text>
</comment>
<protein>
    <submittedName>
        <fullName evidence="2">ATP-dependent Clp protease adaptor, putative</fullName>
    </submittedName>
</protein>
<dbReference type="InterPro" id="IPR014719">
    <property type="entry name" value="Ribosomal_bL12_C/ClpS-like"/>
</dbReference>
<dbReference type="AlphaFoldDB" id="A0A2H6KGV2"/>
<proteinExistence type="predicted"/>
<organism evidence="2 3">
    <name type="scientific">Babesia ovata</name>
    <dbReference type="NCBI Taxonomy" id="189622"/>
    <lineage>
        <taxon>Eukaryota</taxon>
        <taxon>Sar</taxon>
        <taxon>Alveolata</taxon>
        <taxon>Apicomplexa</taxon>
        <taxon>Aconoidasida</taxon>
        <taxon>Piroplasmida</taxon>
        <taxon>Babesiidae</taxon>
        <taxon>Babesia</taxon>
    </lineage>
</organism>
<dbReference type="InterPro" id="IPR022935">
    <property type="entry name" value="ClpS"/>
</dbReference>
<dbReference type="RefSeq" id="XP_028868454.1">
    <property type="nucleotide sequence ID" value="XM_029012621.1"/>
</dbReference>
<dbReference type="GO" id="GO:0008233">
    <property type="term" value="F:peptidase activity"/>
    <property type="evidence" value="ECO:0007669"/>
    <property type="project" value="UniProtKB-KW"/>
</dbReference>
<dbReference type="InterPro" id="IPR003769">
    <property type="entry name" value="ClpS_core"/>
</dbReference>
<sequence length="139" mass="15477">MESHPAAAANVEEEPAENVGLEAIETFKRLDATQQTDEAKKDRQAETIAWKIVLYNDDIHRWSKMLAQTLSCSFAYVTDALVSAVPQLSHQVAHTITVEAHNSGQATILATWKRKAEYYCAELQKRGLTVCAIHNPPTE</sequence>
<dbReference type="SUPFAM" id="SSF54736">
    <property type="entry name" value="ClpS-like"/>
    <property type="match status" value="1"/>
</dbReference>
<dbReference type="PANTHER" id="PTHR33473:SF17">
    <property type="entry name" value="ATP-DEPENDENT CLP PROTEASE ADAPTER PROTEIN CLPS1, CHLOROPLASTIC"/>
    <property type="match status" value="1"/>
</dbReference>
<gene>
    <name evidence="2" type="ORF">BOVATA_037040</name>
</gene>
<evidence type="ECO:0000313" key="2">
    <source>
        <dbReference type="EMBL" id="GBE62211.1"/>
    </source>
</evidence>
<keyword evidence="3" id="KW-1185">Reference proteome</keyword>
<dbReference type="Pfam" id="PF02617">
    <property type="entry name" value="ClpS"/>
    <property type="match status" value="1"/>
</dbReference>
<dbReference type="GO" id="GO:0006508">
    <property type="term" value="P:proteolysis"/>
    <property type="evidence" value="ECO:0007669"/>
    <property type="project" value="UniProtKB-KW"/>
</dbReference>
<accession>A0A2H6KGV2</accession>
<dbReference type="VEuPathDB" id="PiroplasmaDB:BOVATA_037040"/>
<name>A0A2H6KGV2_9APIC</name>
<dbReference type="GO" id="GO:0030163">
    <property type="term" value="P:protein catabolic process"/>
    <property type="evidence" value="ECO:0007669"/>
    <property type="project" value="InterPro"/>
</dbReference>
<dbReference type="OrthoDB" id="5144at2759"/>
<evidence type="ECO:0000313" key="3">
    <source>
        <dbReference type="Proteomes" id="UP000236319"/>
    </source>
</evidence>
<keyword evidence="2" id="KW-0378">Hydrolase</keyword>